<reference evidence="2 3" key="1">
    <citation type="journal article" date="2017" name="ISME J.">
        <title>Potential for microbial H2 and metal transformations associated with novel bacteria and archaea in deep terrestrial subsurface sediments.</title>
        <authorList>
            <person name="Hernsdorf A.W."/>
            <person name="Amano Y."/>
            <person name="Miyakawa K."/>
            <person name="Ise K."/>
            <person name="Suzuki Y."/>
            <person name="Anantharaman K."/>
            <person name="Probst A."/>
            <person name="Burstein D."/>
            <person name="Thomas B.C."/>
            <person name="Banfield J.F."/>
        </authorList>
    </citation>
    <scope>NUCLEOTIDE SEQUENCE [LARGE SCALE GENOMIC DNA]</scope>
    <source>
        <strain evidence="2">HGW-Dojkabacteria-1</strain>
    </source>
</reference>
<evidence type="ECO:0000313" key="3">
    <source>
        <dbReference type="Proteomes" id="UP000233417"/>
    </source>
</evidence>
<keyword evidence="1" id="KW-0812">Transmembrane</keyword>
<evidence type="ECO:0000256" key="1">
    <source>
        <dbReference type="SAM" id="Phobius"/>
    </source>
</evidence>
<organism evidence="2 3">
    <name type="scientific">Candidatus Dojkabacteria bacterium HGW-Dojkabacteria-1</name>
    <dbReference type="NCBI Taxonomy" id="2013761"/>
    <lineage>
        <taxon>Bacteria</taxon>
        <taxon>Candidatus Dojkabacteria</taxon>
    </lineage>
</organism>
<feature type="transmembrane region" description="Helical" evidence="1">
    <location>
        <begin position="245"/>
        <end position="262"/>
    </location>
</feature>
<dbReference type="EMBL" id="PHAO01000001">
    <property type="protein sequence ID" value="PKN02634.1"/>
    <property type="molecule type" value="Genomic_DNA"/>
</dbReference>
<sequence length="660" mass="76949">MSNYIYTLVPLIIPGLSFVLIALFYAILFKKRITETYFLSTATVIVVLFLTGLLNFKGSLILGYSILLSFSLFSLIYSIKKYLRNRAIIKDIWLIQGLIILALFFSLSLFLNYRRMFISWDEFSHWGSILKNMYNLDALGTFKETSGHVVQTYLEGSSLFQYFWMRPFAQYTEYPAYLASNILYFSIICSFIKKYNFRNILFLFTAILIPLLMEGNFYSSLYVDCIIGLLFGAAFIYYHYYKYENSLFGVIIVLATISVLTLVKDMGFVYSVVLISLFSVDFLLFKKDYLRIFFAGRKSSLQKSKLLLLLFSPVLVTFLITLFWKLNIRFTNTDAGETVVTKGLQLVSENIVQMINGNLQSSQLNIINTVQDALINKPIFSFYFSYIHLFIGTIIVSIALSLLYTKKDLNIKRIIVNFIVLTLGSLSVVFVILITYLFIFTEYEALTLASFGRYIMSYFVGIFFAYSIFIILEPKDELDQNRFSPFLKESSTIIKYFLTFSLYFLLIFNTRGSINTHFLNARESVHSSIATREDYGGIISWTKYIPEEKEGELYIIAQADKGFVKLVTIYNLIPTEMEWITDYSVSTQHYYPEYPWTKIISPEDWEKYVLENYELVYIFEHDENFINLYGQFFDEIRDDSLYQVTKDKNGNLKLLSIQRE</sequence>
<evidence type="ECO:0008006" key="4">
    <source>
        <dbReference type="Google" id="ProtNLM"/>
    </source>
</evidence>
<proteinExistence type="predicted"/>
<feature type="transmembrane region" description="Helical" evidence="1">
    <location>
        <begin position="219"/>
        <end position="238"/>
    </location>
</feature>
<feature type="transmembrane region" description="Helical" evidence="1">
    <location>
        <begin position="60"/>
        <end position="79"/>
    </location>
</feature>
<feature type="transmembrane region" description="Helical" evidence="1">
    <location>
        <begin position="415"/>
        <end position="439"/>
    </location>
</feature>
<keyword evidence="1" id="KW-1133">Transmembrane helix</keyword>
<dbReference type="AlphaFoldDB" id="A0A2N2F337"/>
<feature type="transmembrane region" description="Helical" evidence="1">
    <location>
        <begin position="493"/>
        <end position="510"/>
    </location>
</feature>
<name>A0A2N2F337_9BACT</name>
<gene>
    <name evidence="2" type="ORF">CVU76_01180</name>
</gene>
<feature type="transmembrane region" description="Helical" evidence="1">
    <location>
        <begin position="197"/>
        <end position="213"/>
    </location>
</feature>
<comment type="caution">
    <text evidence="2">The sequence shown here is derived from an EMBL/GenBank/DDBJ whole genome shotgun (WGS) entry which is preliminary data.</text>
</comment>
<evidence type="ECO:0000313" key="2">
    <source>
        <dbReference type="EMBL" id="PKN02634.1"/>
    </source>
</evidence>
<feature type="transmembrane region" description="Helical" evidence="1">
    <location>
        <begin position="268"/>
        <end position="285"/>
    </location>
</feature>
<keyword evidence="1" id="KW-0472">Membrane</keyword>
<feature type="transmembrane region" description="Helical" evidence="1">
    <location>
        <begin position="174"/>
        <end position="192"/>
    </location>
</feature>
<feature type="transmembrane region" description="Helical" evidence="1">
    <location>
        <begin position="451"/>
        <end position="472"/>
    </location>
</feature>
<feature type="transmembrane region" description="Helical" evidence="1">
    <location>
        <begin position="306"/>
        <end position="324"/>
    </location>
</feature>
<protein>
    <recommendedName>
        <fullName evidence="4">Glycosyltransferase RgtA/B/C/D-like domain-containing protein</fullName>
    </recommendedName>
</protein>
<feature type="transmembrane region" description="Helical" evidence="1">
    <location>
        <begin position="91"/>
        <end position="111"/>
    </location>
</feature>
<feature type="transmembrane region" description="Helical" evidence="1">
    <location>
        <begin position="36"/>
        <end position="54"/>
    </location>
</feature>
<feature type="transmembrane region" description="Helical" evidence="1">
    <location>
        <begin position="6"/>
        <end position="29"/>
    </location>
</feature>
<feature type="transmembrane region" description="Helical" evidence="1">
    <location>
        <begin position="383"/>
        <end position="403"/>
    </location>
</feature>
<accession>A0A2N2F337</accession>
<dbReference type="Proteomes" id="UP000233417">
    <property type="component" value="Unassembled WGS sequence"/>
</dbReference>